<dbReference type="GO" id="GO:0005737">
    <property type="term" value="C:cytoplasm"/>
    <property type="evidence" value="ECO:0000318"/>
    <property type="project" value="GO_Central"/>
</dbReference>
<keyword evidence="10" id="KW-1185">Reference proteome</keyword>
<dbReference type="PROSITE" id="PS00903">
    <property type="entry name" value="CYT_DCMP_DEAMINASES_1"/>
    <property type="match status" value="1"/>
</dbReference>
<organism evidence="9 10">
    <name type="scientific">Tribolium castaneum</name>
    <name type="common">Red flour beetle</name>
    <dbReference type="NCBI Taxonomy" id="7070"/>
    <lineage>
        <taxon>Eukaryota</taxon>
        <taxon>Metazoa</taxon>
        <taxon>Ecdysozoa</taxon>
        <taxon>Arthropoda</taxon>
        <taxon>Hexapoda</taxon>
        <taxon>Insecta</taxon>
        <taxon>Pterygota</taxon>
        <taxon>Neoptera</taxon>
        <taxon>Endopterygota</taxon>
        <taxon>Coleoptera</taxon>
        <taxon>Polyphaga</taxon>
        <taxon>Cucujiformia</taxon>
        <taxon>Tenebrionidae</taxon>
        <taxon>Tenebrionidae incertae sedis</taxon>
        <taxon>Tribolium</taxon>
    </lineage>
</organism>
<evidence type="ECO:0000256" key="2">
    <source>
        <dbReference type="ARBA" id="ARBA00022723"/>
    </source>
</evidence>
<dbReference type="OrthoDB" id="6710946at2759"/>
<reference evidence="9 10" key="2">
    <citation type="journal article" date="2010" name="Nucleic Acids Res.">
        <title>BeetleBase in 2010: revisions to provide comprehensive genomic information for Tribolium castaneum.</title>
        <authorList>
            <person name="Kim H.S."/>
            <person name="Murphy T."/>
            <person name="Xia J."/>
            <person name="Caragea D."/>
            <person name="Park Y."/>
            <person name="Beeman R.W."/>
            <person name="Lorenzen M.D."/>
            <person name="Butcher S."/>
            <person name="Manak J.R."/>
            <person name="Brown S.J."/>
        </authorList>
    </citation>
    <scope>GENOME REANNOTATION</scope>
    <source>
        <strain evidence="9 10">Georgia GA2</strain>
    </source>
</reference>
<feature type="domain" description="CMP/dCMP-type deaminase" evidence="8">
    <location>
        <begin position="161"/>
        <end position="287"/>
    </location>
</feature>
<keyword evidence="3" id="KW-0545">Nucleotide biosynthesis</keyword>
<dbReference type="PROSITE" id="PS51747">
    <property type="entry name" value="CYT_DCMP_DEAMINASES_2"/>
    <property type="match status" value="2"/>
</dbReference>
<dbReference type="InterPro" id="IPR002125">
    <property type="entry name" value="CMP_dCMP_dom"/>
</dbReference>
<keyword evidence="2" id="KW-0479">Metal-binding</keyword>
<protein>
    <recommendedName>
        <fullName evidence="7">dCMP deaminase</fullName>
        <ecNumber evidence="6">3.5.4.12</ecNumber>
    </recommendedName>
    <alternativeName>
        <fullName evidence="7">dCMP deaminase</fullName>
    </alternativeName>
</protein>
<name>D6WX97_TRICA</name>
<gene>
    <name evidence="9" type="primary">AUGUSTUS-3.0.2_05605</name>
    <name evidence="9" type="ORF">TcasGA2_TC005605</name>
</gene>
<evidence type="ECO:0000256" key="7">
    <source>
        <dbReference type="ARBA" id="ARBA00041763"/>
    </source>
</evidence>
<proteinExistence type="inferred from homology"/>
<dbReference type="EMBL" id="KQ971361">
    <property type="protein sequence ID" value="EFA08016.1"/>
    <property type="molecule type" value="Genomic_DNA"/>
</dbReference>
<dbReference type="AlphaFoldDB" id="D6WX97"/>
<dbReference type="EC" id="3.5.4.12" evidence="6"/>
<evidence type="ECO:0000256" key="3">
    <source>
        <dbReference type="ARBA" id="ARBA00022727"/>
    </source>
</evidence>
<dbReference type="Pfam" id="PF00383">
    <property type="entry name" value="dCMP_cyt_deam_1"/>
    <property type="match status" value="2"/>
</dbReference>
<dbReference type="HOGENOM" id="CLU_875312_0_0_1"/>
<evidence type="ECO:0000259" key="8">
    <source>
        <dbReference type="PROSITE" id="PS51747"/>
    </source>
</evidence>
<dbReference type="GO" id="GO:0006226">
    <property type="term" value="P:dUMP biosynthetic process"/>
    <property type="evidence" value="ECO:0000318"/>
    <property type="project" value="GO_Central"/>
</dbReference>
<reference evidence="9 10" key="1">
    <citation type="journal article" date="2008" name="Nature">
        <title>The genome of the model beetle and pest Tribolium castaneum.</title>
        <authorList>
            <consortium name="Tribolium Genome Sequencing Consortium"/>
            <person name="Richards S."/>
            <person name="Gibbs R.A."/>
            <person name="Weinstock G.M."/>
            <person name="Brown S.J."/>
            <person name="Denell R."/>
            <person name="Beeman R.W."/>
            <person name="Gibbs R."/>
            <person name="Beeman R.W."/>
            <person name="Brown S.J."/>
            <person name="Bucher G."/>
            <person name="Friedrich M."/>
            <person name="Grimmelikhuijzen C.J."/>
            <person name="Klingler M."/>
            <person name="Lorenzen M."/>
            <person name="Richards S."/>
            <person name="Roth S."/>
            <person name="Schroder R."/>
            <person name="Tautz D."/>
            <person name="Zdobnov E.M."/>
            <person name="Muzny D."/>
            <person name="Gibbs R.A."/>
            <person name="Weinstock G.M."/>
            <person name="Attaway T."/>
            <person name="Bell S."/>
            <person name="Buhay C.J."/>
            <person name="Chandrabose M.N."/>
            <person name="Chavez D."/>
            <person name="Clerk-Blankenburg K.P."/>
            <person name="Cree A."/>
            <person name="Dao M."/>
            <person name="Davis C."/>
            <person name="Chacko J."/>
            <person name="Dinh H."/>
            <person name="Dugan-Rocha S."/>
            <person name="Fowler G."/>
            <person name="Garner T.T."/>
            <person name="Garnes J."/>
            <person name="Gnirke A."/>
            <person name="Hawes A."/>
            <person name="Hernandez J."/>
            <person name="Hines S."/>
            <person name="Holder M."/>
            <person name="Hume J."/>
            <person name="Jhangiani S.N."/>
            <person name="Joshi V."/>
            <person name="Khan Z.M."/>
            <person name="Jackson L."/>
            <person name="Kovar C."/>
            <person name="Kowis A."/>
            <person name="Lee S."/>
            <person name="Lewis L.R."/>
            <person name="Margolis J."/>
            <person name="Morgan M."/>
            <person name="Nazareth L.V."/>
            <person name="Nguyen N."/>
            <person name="Okwuonu G."/>
            <person name="Parker D."/>
            <person name="Richards S."/>
            <person name="Ruiz S.J."/>
            <person name="Santibanez J."/>
            <person name="Savard J."/>
            <person name="Scherer S.E."/>
            <person name="Schneider B."/>
            <person name="Sodergren E."/>
            <person name="Tautz D."/>
            <person name="Vattahil S."/>
            <person name="Villasana D."/>
            <person name="White C.S."/>
            <person name="Wright R."/>
            <person name="Park Y."/>
            <person name="Beeman R.W."/>
            <person name="Lord J."/>
            <person name="Oppert B."/>
            <person name="Lorenzen M."/>
            <person name="Brown S."/>
            <person name="Wang L."/>
            <person name="Savard J."/>
            <person name="Tautz D."/>
            <person name="Richards S."/>
            <person name="Weinstock G."/>
            <person name="Gibbs R.A."/>
            <person name="Liu Y."/>
            <person name="Worley K."/>
            <person name="Weinstock G."/>
            <person name="Elsik C.G."/>
            <person name="Reese J.T."/>
            <person name="Elhaik E."/>
            <person name="Landan G."/>
            <person name="Graur D."/>
            <person name="Arensburger P."/>
            <person name="Atkinson P."/>
            <person name="Beeman R.W."/>
            <person name="Beidler J."/>
            <person name="Brown S.J."/>
            <person name="Demuth J.P."/>
            <person name="Drury D.W."/>
            <person name="Du Y.Z."/>
            <person name="Fujiwara H."/>
            <person name="Lorenzen M."/>
            <person name="Maselli V."/>
            <person name="Osanai M."/>
            <person name="Park Y."/>
            <person name="Robertson H.M."/>
            <person name="Tu Z."/>
            <person name="Wang J.J."/>
            <person name="Wang S."/>
            <person name="Richards S."/>
            <person name="Song H."/>
            <person name="Zhang L."/>
            <person name="Sodergren E."/>
            <person name="Werner D."/>
            <person name="Stanke M."/>
            <person name="Morgenstern B."/>
            <person name="Solovyev V."/>
            <person name="Kosarev P."/>
            <person name="Brown G."/>
            <person name="Chen H.C."/>
            <person name="Ermolaeva O."/>
            <person name="Hlavina W."/>
            <person name="Kapustin Y."/>
            <person name="Kiryutin B."/>
            <person name="Kitts P."/>
            <person name="Maglott D."/>
            <person name="Pruitt K."/>
            <person name="Sapojnikov V."/>
            <person name="Souvorov A."/>
            <person name="Mackey A.J."/>
            <person name="Waterhouse R.M."/>
            <person name="Wyder S."/>
            <person name="Zdobnov E.M."/>
            <person name="Zdobnov E.M."/>
            <person name="Wyder S."/>
            <person name="Kriventseva E.V."/>
            <person name="Kadowaki T."/>
            <person name="Bork P."/>
            <person name="Aranda M."/>
            <person name="Bao R."/>
            <person name="Beermann A."/>
            <person name="Berns N."/>
            <person name="Bolognesi R."/>
            <person name="Bonneton F."/>
            <person name="Bopp D."/>
            <person name="Brown S.J."/>
            <person name="Bucher G."/>
            <person name="Butts T."/>
            <person name="Chaumot A."/>
            <person name="Denell R.E."/>
            <person name="Ferrier D.E."/>
            <person name="Friedrich M."/>
            <person name="Gordon C.M."/>
            <person name="Jindra M."/>
            <person name="Klingler M."/>
            <person name="Lan Q."/>
            <person name="Lattorff H.M."/>
            <person name="Laudet V."/>
            <person name="von Levetsow C."/>
            <person name="Liu Z."/>
            <person name="Lutz R."/>
            <person name="Lynch J.A."/>
            <person name="da Fonseca R.N."/>
            <person name="Posnien N."/>
            <person name="Reuter R."/>
            <person name="Roth S."/>
            <person name="Savard J."/>
            <person name="Schinko J.B."/>
            <person name="Schmitt C."/>
            <person name="Schoppmeier M."/>
            <person name="Schroder R."/>
            <person name="Shippy T.D."/>
            <person name="Simonnet F."/>
            <person name="Marques-Souza H."/>
            <person name="Tautz D."/>
            <person name="Tomoyasu Y."/>
            <person name="Trauner J."/>
            <person name="Van der Zee M."/>
            <person name="Vervoort M."/>
            <person name="Wittkopp N."/>
            <person name="Wimmer E.A."/>
            <person name="Yang X."/>
            <person name="Jones A.K."/>
            <person name="Sattelle D.B."/>
            <person name="Ebert P.R."/>
            <person name="Nelson D."/>
            <person name="Scott J.G."/>
            <person name="Beeman R.W."/>
            <person name="Muthukrishnan S."/>
            <person name="Kramer K.J."/>
            <person name="Arakane Y."/>
            <person name="Beeman R.W."/>
            <person name="Zhu Q."/>
            <person name="Hogenkamp D."/>
            <person name="Dixit R."/>
            <person name="Oppert B."/>
            <person name="Jiang H."/>
            <person name="Zou Z."/>
            <person name="Marshall J."/>
            <person name="Elpidina E."/>
            <person name="Vinokurov K."/>
            <person name="Oppert C."/>
            <person name="Zou Z."/>
            <person name="Evans J."/>
            <person name="Lu Z."/>
            <person name="Zhao P."/>
            <person name="Sumathipala N."/>
            <person name="Altincicek B."/>
            <person name="Vilcinskas A."/>
            <person name="Williams M."/>
            <person name="Hultmark D."/>
            <person name="Hetru C."/>
            <person name="Jiang H."/>
            <person name="Grimmelikhuijzen C.J."/>
            <person name="Hauser F."/>
            <person name="Cazzamali G."/>
            <person name="Williamson M."/>
            <person name="Park Y."/>
            <person name="Li B."/>
            <person name="Tanaka Y."/>
            <person name="Predel R."/>
            <person name="Neupert S."/>
            <person name="Schachtner J."/>
            <person name="Verleyen P."/>
            <person name="Raible F."/>
            <person name="Bork P."/>
            <person name="Friedrich M."/>
            <person name="Walden K.K."/>
            <person name="Robertson H.M."/>
            <person name="Angeli S."/>
            <person name="Foret S."/>
            <person name="Bucher G."/>
            <person name="Schuetz S."/>
            <person name="Maleszka R."/>
            <person name="Wimmer E.A."/>
            <person name="Beeman R.W."/>
            <person name="Lorenzen M."/>
            <person name="Tomoyasu Y."/>
            <person name="Miller S.C."/>
            <person name="Grossmann D."/>
            <person name="Bucher G."/>
        </authorList>
    </citation>
    <scope>NUCLEOTIDE SEQUENCE [LARGE SCALE GENOMIC DNA]</scope>
    <source>
        <strain evidence="9 10">Georgia GA2</strain>
    </source>
</reference>
<evidence type="ECO:0000256" key="1">
    <source>
        <dbReference type="ARBA" id="ARBA00006576"/>
    </source>
</evidence>
<dbReference type="GO" id="GO:0006231">
    <property type="term" value="P:dTMP biosynthetic process"/>
    <property type="evidence" value="ECO:0000318"/>
    <property type="project" value="GO_Central"/>
</dbReference>
<evidence type="ECO:0000256" key="6">
    <source>
        <dbReference type="ARBA" id="ARBA00038938"/>
    </source>
</evidence>
<dbReference type="Gene3D" id="3.40.140.10">
    <property type="entry name" value="Cytidine Deaminase, domain 2"/>
    <property type="match status" value="2"/>
</dbReference>
<dbReference type="STRING" id="7070.D6WX97"/>
<evidence type="ECO:0000313" key="10">
    <source>
        <dbReference type="Proteomes" id="UP000007266"/>
    </source>
</evidence>
<dbReference type="InParanoid" id="D6WX97"/>
<evidence type="ECO:0000313" key="9">
    <source>
        <dbReference type="EMBL" id="EFA08016.1"/>
    </source>
</evidence>
<comment type="similarity">
    <text evidence="1">Belongs to the cytidine and deoxycytidylate deaminase family.</text>
</comment>
<accession>D6WX97</accession>
<keyword evidence="4" id="KW-0378">Hydrolase</keyword>
<dbReference type="InterPro" id="IPR016192">
    <property type="entry name" value="APOBEC/CMP_deaminase_Zn-bd"/>
</dbReference>
<dbReference type="InterPro" id="IPR015517">
    <property type="entry name" value="dCMP_deaminase-rel"/>
</dbReference>
<dbReference type="eggNOG" id="KOG3127">
    <property type="taxonomic scope" value="Eukaryota"/>
</dbReference>
<dbReference type="SUPFAM" id="SSF53927">
    <property type="entry name" value="Cytidine deaminase-like"/>
    <property type="match status" value="2"/>
</dbReference>
<dbReference type="PANTHER" id="PTHR11086:SF18">
    <property type="entry name" value="DEOXYCYTIDYLATE DEAMINASE"/>
    <property type="match status" value="1"/>
</dbReference>
<dbReference type="PANTHER" id="PTHR11086">
    <property type="entry name" value="DEOXYCYTIDYLATE DEAMINASE-RELATED"/>
    <property type="match status" value="1"/>
</dbReference>
<evidence type="ECO:0000256" key="5">
    <source>
        <dbReference type="ARBA" id="ARBA00022833"/>
    </source>
</evidence>
<dbReference type="KEGG" id="tca:662274"/>
<keyword evidence="5" id="KW-0862">Zinc</keyword>
<evidence type="ECO:0000256" key="4">
    <source>
        <dbReference type="ARBA" id="ARBA00022801"/>
    </source>
</evidence>
<dbReference type="InterPro" id="IPR016193">
    <property type="entry name" value="Cytidine_deaminase-like"/>
</dbReference>
<sequence>MATTSRTVHPTADEAIMEHCLSLARKSKDPKIQVGACVVNTQDMIIGSAFNSPPNGWPGGSLPSTKNLPSEHFYGLYVCPTEQIAIANAMAANATLEKCTLYTTHFPCNESAKLIIQTGIKKIVYLNDEHKELRKFTVAREMLNTVGIECEKFSSSDKIVLKNEIIMAFCEKVSRNSKDPKKKVGACVVNAQGQAIGWGFNDMPQSHEDFNKYWENREEKLLRVCHAELNAIVNSKGSLKNAKLYCTWFPCNICAQLIVNTGIKEVFYDQELGPKWAKMMNASKEMFSVAEIKLKQVTPKMDISDQEINDFMSKITFQ</sequence>
<dbReference type="PhylomeDB" id="D6WX97"/>
<dbReference type="GO" id="GO:0004132">
    <property type="term" value="F:dCMP deaminase activity"/>
    <property type="evidence" value="ECO:0000318"/>
    <property type="project" value="GO_Central"/>
</dbReference>
<dbReference type="Proteomes" id="UP000007266">
    <property type="component" value="Linkage group 8"/>
</dbReference>
<dbReference type="GO" id="GO:0008270">
    <property type="term" value="F:zinc ion binding"/>
    <property type="evidence" value="ECO:0007669"/>
    <property type="project" value="InterPro"/>
</dbReference>
<feature type="domain" description="CMP/dCMP-type deaminase" evidence="8">
    <location>
        <begin position="11"/>
        <end position="149"/>
    </location>
</feature>